<feature type="compositionally biased region" description="Polar residues" evidence="2">
    <location>
        <begin position="273"/>
        <end position="291"/>
    </location>
</feature>
<evidence type="ECO:0000256" key="1">
    <source>
        <dbReference type="SAM" id="Coils"/>
    </source>
</evidence>
<evidence type="ECO:0000313" key="4">
    <source>
        <dbReference type="Proteomes" id="UP000298030"/>
    </source>
</evidence>
<feature type="coiled-coil region" evidence="1">
    <location>
        <begin position="324"/>
        <end position="351"/>
    </location>
</feature>
<feature type="region of interest" description="Disordered" evidence="2">
    <location>
        <begin position="70"/>
        <end position="98"/>
    </location>
</feature>
<feature type="compositionally biased region" description="Low complexity" evidence="2">
    <location>
        <begin position="374"/>
        <end position="389"/>
    </location>
</feature>
<proteinExistence type="predicted"/>
<reference evidence="3 4" key="1">
    <citation type="journal article" date="2019" name="Nat. Ecol. Evol.">
        <title>Megaphylogeny resolves global patterns of mushroom evolution.</title>
        <authorList>
            <person name="Varga T."/>
            <person name="Krizsan K."/>
            <person name="Foldi C."/>
            <person name="Dima B."/>
            <person name="Sanchez-Garcia M."/>
            <person name="Sanchez-Ramirez S."/>
            <person name="Szollosi G.J."/>
            <person name="Szarkandi J.G."/>
            <person name="Papp V."/>
            <person name="Albert L."/>
            <person name="Andreopoulos W."/>
            <person name="Angelini C."/>
            <person name="Antonin V."/>
            <person name="Barry K.W."/>
            <person name="Bougher N.L."/>
            <person name="Buchanan P."/>
            <person name="Buyck B."/>
            <person name="Bense V."/>
            <person name="Catcheside P."/>
            <person name="Chovatia M."/>
            <person name="Cooper J."/>
            <person name="Damon W."/>
            <person name="Desjardin D."/>
            <person name="Finy P."/>
            <person name="Geml J."/>
            <person name="Haridas S."/>
            <person name="Hughes K."/>
            <person name="Justo A."/>
            <person name="Karasinski D."/>
            <person name="Kautmanova I."/>
            <person name="Kiss B."/>
            <person name="Kocsube S."/>
            <person name="Kotiranta H."/>
            <person name="LaButti K.M."/>
            <person name="Lechner B.E."/>
            <person name="Liimatainen K."/>
            <person name="Lipzen A."/>
            <person name="Lukacs Z."/>
            <person name="Mihaltcheva S."/>
            <person name="Morgado L.N."/>
            <person name="Niskanen T."/>
            <person name="Noordeloos M.E."/>
            <person name="Ohm R.A."/>
            <person name="Ortiz-Santana B."/>
            <person name="Ovrebo C."/>
            <person name="Racz N."/>
            <person name="Riley R."/>
            <person name="Savchenko A."/>
            <person name="Shiryaev A."/>
            <person name="Soop K."/>
            <person name="Spirin V."/>
            <person name="Szebenyi C."/>
            <person name="Tomsovsky M."/>
            <person name="Tulloss R.E."/>
            <person name="Uehling J."/>
            <person name="Grigoriev I.V."/>
            <person name="Vagvolgyi C."/>
            <person name="Papp T."/>
            <person name="Martin F.M."/>
            <person name="Miettinen O."/>
            <person name="Hibbett D.S."/>
            <person name="Nagy L.G."/>
        </authorList>
    </citation>
    <scope>NUCLEOTIDE SEQUENCE [LARGE SCALE GENOMIC DNA]</scope>
    <source>
        <strain evidence="3 4">FP101781</strain>
    </source>
</reference>
<sequence>MYGSLPGHLKLSPKSFVATPITHGVWLPPNPSLYGSPPSNSTHQSSMLTPQSMAVFPGVQKSLGALVFSRRKGPTSPSSETTPANPSSALHSVTSQSTSQSTPPHLSFFFRVHLHWHALLALLVLHIQSPGRRPHPLPPYPPRIHHRRPLLHQSLYNLALPPLTLPLPWGARANVRLAYVRYGCVSVDLDISPLSALPVACLWLYLLHTSFPRQSTTKLQGPHSLPLVNRPALDLHEYSGEDFSDDLHNIQDFPSDEEDEPTGRLQHPRRPSHTTSSQMHTSNMRSSNTGVCSRPPVSGTGTFNLGDLNEQIERLVQERCDTQLREVQLENTDLREQVRRLTVESHQLQNRLTRAGIRFNASQPGNATGLEEATSTTQTQPTKSKSPTTGNKDVDDELAKHFRRIMLMCYGFPKTAWMGGTRADTPSLHPARYDSEENELQAFVTMIYEEMPEHLHPDLHREVVKTFCRATAKSFMRTNIDKLRGYAHIIFQLPHLQESPIPGVPEDTTGFILPVLFPSGVQDVKQMFYNPCLPLILRGAIWGPKSITAGSFCIEKVQTATFGKLWENTVKSVTPGSIALVASWAIFMHNTDATFAEVGTVSGFHYDDAINFYLQFLNCMILAGGGRKKWVDELVVWYNSIVFKSKHKAAPSGVDGRVNRNMVMSGLLASFPDPNSPIGMSGSKVSTSGPSSTGIRSEPLEHVEGLEEIEPGVFTEQELGNADHQGPQPTKKGKGRGRKAQMTDQGAVEQHVGRRSTRNRG</sequence>
<dbReference type="InterPro" id="IPR046521">
    <property type="entry name" value="DUF6698"/>
</dbReference>
<accession>A0A4Y7SB07</accession>
<feature type="region of interest" description="Disordered" evidence="2">
    <location>
        <begin position="357"/>
        <end position="395"/>
    </location>
</feature>
<organism evidence="3 4">
    <name type="scientific">Coprinellus micaceus</name>
    <name type="common">Glistening ink-cap mushroom</name>
    <name type="synonym">Coprinus micaceus</name>
    <dbReference type="NCBI Taxonomy" id="71717"/>
    <lineage>
        <taxon>Eukaryota</taxon>
        <taxon>Fungi</taxon>
        <taxon>Dikarya</taxon>
        <taxon>Basidiomycota</taxon>
        <taxon>Agaricomycotina</taxon>
        <taxon>Agaricomycetes</taxon>
        <taxon>Agaricomycetidae</taxon>
        <taxon>Agaricales</taxon>
        <taxon>Agaricineae</taxon>
        <taxon>Psathyrellaceae</taxon>
        <taxon>Coprinellus</taxon>
    </lineage>
</organism>
<dbReference type="Proteomes" id="UP000298030">
    <property type="component" value="Unassembled WGS sequence"/>
</dbReference>
<feature type="compositionally biased region" description="Polar residues" evidence="2">
    <location>
        <begin position="75"/>
        <end position="89"/>
    </location>
</feature>
<dbReference type="AlphaFoldDB" id="A0A4Y7SB07"/>
<keyword evidence="4" id="KW-1185">Reference proteome</keyword>
<comment type="caution">
    <text evidence="3">The sequence shown here is derived from an EMBL/GenBank/DDBJ whole genome shotgun (WGS) entry which is preliminary data.</text>
</comment>
<dbReference type="OrthoDB" id="3231188at2759"/>
<protein>
    <submittedName>
        <fullName evidence="3">Uncharacterized protein</fullName>
    </submittedName>
</protein>
<feature type="region of interest" description="Disordered" evidence="2">
    <location>
        <begin position="674"/>
        <end position="761"/>
    </location>
</feature>
<keyword evidence="1" id="KW-0175">Coiled coil</keyword>
<dbReference type="Pfam" id="PF20414">
    <property type="entry name" value="DUF6698"/>
    <property type="match status" value="1"/>
</dbReference>
<feature type="compositionally biased region" description="Low complexity" evidence="2">
    <location>
        <begin position="681"/>
        <end position="694"/>
    </location>
</feature>
<feature type="region of interest" description="Disordered" evidence="2">
    <location>
        <begin position="246"/>
        <end position="305"/>
    </location>
</feature>
<name>A0A4Y7SB07_COPMI</name>
<dbReference type="EMBL" id="QPFP01000266">
    <property type="protein sequence ID" value="TEB18352.1"/>
    <property type="molecule type" value="Genomic_DNA"/>
</dbReference>
<evidence type="ECO:0000256" key="2">
    <source>
        <dbReference type="SAM" id="MobiDB-lite"/>
    </source>
</evidence>
<gene>
    <name evidence="3" type="ORF">FA13DRAFT_1720092</name>
</gene>
<evidence type="ECO:0000313" key="3">
    <source>
        <dbReference type="EMBL" id="TEB18352.1"/>
    </source>
</evidence>